<keyword evidence="2" id="KW-1185">Reference proteome</keyword>
<sequence length="160" mass="17769">MSKRDALYDELFDEDGVRLSEDAETNVDNGRRLLGATLVGVMDRSIESALETVSGGNAFRDESPLHAERQELCGAFASMTDAQRDAVRELVRDNASLMLFGICSKLDQFPGFEVAVHLRTLPTDDPEMRDFVIASGDHDELHGSYHQWVDDYSDQLTEGG</sequence>
<dbReference type="AlphaFoldDB" id="A0A2G1W1P0"/>
<comment type="caution">
    <text evidence="1">The sequence shown here is derived from an EMBL/GenBank/DDBJ whole genome shotgun (WGS) entry which is preliminary data.</text>
</comment>
<protein>
    <submittedName>
        <fullName evidence="1">Uncharacterized protein</fullName>
    </submittedName>
</protein>
<evidence type="ECO:0000313" key="2">
    <source>
        <dbReference type="Proteomes" id="UP000225740"/>
    </source>
</evidence>
<accession>A0A2G1W1P0</accession>
<dbReference type="OrthoDB" id="9915278at2"/>
<name>A0A2G1W1P0_9BACT</name>
<proteinExistence type="predicted"/>
<gene>
    <name evidence="1" type="ORF">CEE69_23525</name>
</gene>
<dbReference type="GeneID" id="90610921"/>
<dbReference type="RefSeq" id="WP_099263070.1">
    <property type="nucleotide sequence ID" value="NZ_NIZW01000021.1"/>
</dbReference>
<dbReference type="Proteomes" id="UP000225740">
    <property type="component" value="Unassembled WGS sequence"/>
</dbReference>
<evidence type="ECO:0000313" key="1">
    <source>
        <dbReference type="EMBL" id="PHQ32946.1"/>
    </source>
</evidence>
<dbReference type="EMBL" id="NIZW01000021">
    <property type="protein sequence ID" value="PHQ32946.1"/>
    <property type="molecule type" value="Genomic_DNA"/>
</dbReference>
<reference evidence="1 2" key="1">
    <citation type="submission" date="2017-06" db="EMBL/GenBank/DDBJ databases">
        <title>Description of Rhodopirellula bahusiensis sp. nov.</title>
        <authorList>
            <person name="Kizina J."/>
            <person name="Harder J."/>
        </authorList>
    </citation>
    <scope>NUCLEOTIDE SEQUENCE [LARGE SCALE GENOMIC DNA]</scope>
    <source>
        <strain evidence="1 2">SWK21</strain>
    </source>
</reference>
<organism evidence="1 2">
    <name type="scientific">Rhodopirellula bahusiensis</name>
    <dbReference type="NCBI Taxonomy" id="2014065"/>
    <lineage>
        <taxon>Bacteria</taxon>
        <taxon>Pseudomonadati</taxon>
        <taxon>Planctomycetota</taxon>
        <taxon>Planctomycetia</taxon>
        <taxon>Pirellulales</taxon>
        <taxon>Pirellulaceae</taxon>
        <taxon>Rhodopirellula</taxon>
    </lineage>
</organism>